<keyword evidence="1" id="KW-0472">Membrane</keyword>
<keyword evidence="1" id="KW-1133">Transmembrane helix</keyword>
<accession>A0A1G9YGW8</accession>
<evidence type="ECO:0000313" key="4">
    <source>
        <dbReference type="Proteomes" id="UP000199370"/>
    </source>
</evidence>
<dbReference type="EMBL" id="FNIA01000014">
    <property type="protein sequence ID" value="SDN08250.1"/>
    <property type="molecule type" value="Genomic_DNA"/>
</dbReference>
<feature type="transmembrane region" description="Helical" evidence="1">
    <location>
        <begin position="6"/>
        <end position="28"/>
    </location>
</feature>
<name>A0A1G9YGW8_9EURY</name>
<dbReference type="STRING" id="996166.SAMN05192554_11464"/>
<gene>
    <name evidence="3" type="ORF">SAMN05192554_11464</name>
</gene>
<dbReference type="Proteomes" id="UP000199370">
    <property type="component" value="Unassembled WGS sequence"/>
</dbReference>
<dbReference type="InterPro" id="IPR058285">
    <property type="entry name" value="DUF7979"/>
</dbReference>
<sequence>MVDIDAVLTVLAVVLLSAAALVGGLFVFATVDPGPSPADDPGVQHVLVNEVESPENRSVLQFETLSAEQQREFRRVLNASDRALALPKPVELESIDSHRFYIEYEGTLYDISFPTP</sequence>
<organism evidence="3 4">
    <name type="scientific">Haloarchaeobius iranensis</name>
    <dbReference type="NCBI Taxonomy" id="996166"/>
    <lineage>
        <taxon>Archaea</taxon>
        <taxon>Methanobacteriati</taxon>
        <taxon>Methanobacteriota</taxon>
        <taxon>Stenosarchaea group</taxon>
        <taxon>Halobacteria</taxon>
        <taxon>Halobacteriales</taxon>
        <taxon>Halorubellaceae</taxon>
        <taxon>Haloarchaeobius</taxon>
    </lineage>
</organism>
<dbReference type="AlphaFoldDB" id="A0A1G9YGW8"/>
<protein>
    <recommendedName>
        <fullName evidence="2">DUF7979 domain-containing protein</fullName>
    </recommendedName>
</protein>
<evidence type="ECO:0000313" key="3">
    <source>
        <dbReference type="EMBL" id="SDN08250.1"/>
    </source>
</evidence>
<dbReference type="RefSeq" id="WP_089734470.1">
    <property type="nucleotide sequence ID" value="NZ_FNIA01000014.1"/>
</dbReference>
<dbReference type="Pfam" id="PF25934">
    <property type="entry name" value="DUF7979"/>
    <property type="match status" value="1"/>
</dbReference>
<proteinExistence type="predicted"/>
<evidence type="ECO:0000259" key="2">
    <source>
        <dbReference type="Pfam" id="PF25934"/>
    </source>
</evidence>
<evidence type="ECO:0000256" key="1">
    <source>
        <dbReference type="SAM" id="Phobius"/>
    </source>
</evidence>
<reference evidence="3 4" key="1">
    <citation type="submission" date="2016-10" db="EMBL/GenBank/DDBJ databases">
        <authorList>
            <person name="de Groot N.N."/>
        </authorList>
    </citation>
    <scope>NUCLEOTIDE SEQUENCE [LARGE SCALE GENOMIC DNA]</scope>
    <source>
        <strain evidence="4">EB21,IBRC-M 10013,KCTC 4048</strain>
    </source>
</reference>
<keyword evidence="1" id="KW-0812">Transmembrane</keyword>
<feature type="domain" description="DUF7979" evidence="2">
    <location>
        <begin position="49"/>
        <end position="111"/>
    </location>
</feature>
<keyword evidence="4" id="KW-1185">Reference proteome</keyword>